<evidence type="ECO:0000256" key="5">
    <source>
        <dbReference type="ARBA" id="ARBA00022618"/>
    </source>
</evidence>
<evidence type="ECO:0000256" key="1">
    <source>
        <dbReference type="ARBA" id="ARBA00004162"/>
    </source>
</evidence>
<dbReference type="GO" id="GO:0005886">
    <property type="term" value="C:plasma membrane"/>
    <property type="evidence" value="ECO:0007669"/>
    <property type="project" value="UniProtKB-SubCell"/>
</dbReference>
<keyword evidence="3 10" id="KW-1003">Cell membrane</keyword>
<keyword evidence="9 10" id="KW-0131">Cell cycle</keyword>
<comment type="subcellular location">
    <subcellularLocation>
        <location evidence="10">Cell inner membrane</location>
        <topology evidence="10">Single-pass membrane protein</topology>
    </subcellularLocation>
    <subcellularLocation>
        <location evidence="1">Cell membrane</location>
        <topology evidence="1">Single-pass membrane protein</topology>
    </subcellularLocation>
</comment>
<evidence type="ECO:0000256" key="7">
    <source>
        <dbReference type="ARBA" id="ARBA00022989"/>
    </source>
</evidence>
<feature type="transmembrane region" description="Helical" evidence="10">
    <location>
        <begin position="12"/>
        <end position="36"/>
    </location>
</feature>
<evidence type="ECO:0000256" key="4">
    <source>
        <dbReference type="ARBA" id="ARBA00022519"/>
    </source>
</evidence>
<keyword evidence="5 10" id="KW-0132">Cell division</keyword>
<keyword evidence="6 10" id="KW-0812">Transmembrane</keyword>
<dbReference type="HAMAP" id="MF_02203">
    <property type="entry name" value="TolR"/>
    <property type="match status" value="1"/>
</dbReference>
<evidence type="ECO:0000313" key="12">
    <source>
        <dbReference type="Proteomes" id="UP000191980"/>
    </source>
</evidence>
<evidence type="ECO:0000256" key="6">
    <source>
        <dbReference type="ARBA" id="ARBA00022692"/>
    </source>
</evidence>
<name>A0A1V8M9A2_9GAMM</name>
<keyword evidence="7 10" id="KW-1133">Transmembrane helix</keyword>
<dbReference type="Proteomes" id="UP000191980">
    <property type="component" value="Unassembled WGS sequence"/>
</dbReference>
<protein>
    <recommendedName>
        <fullName evidence="10">Tol-Pal system protein TolR</fullName>
    </recommendedName>
</protein>
<dbReference type="GO" id="GO:0015031">
    <property type="term" value="P:protein transport"/>
    <property type="evidence" value="ECO:0007669"/>
    <property type="project" value="InterPro"/>
</dbReference>
<gene>
    <name evidence="10" type="primary">tolR</name>
    <name evidence="11" type="ORF">AU255_09685</name>
</gene>
<dbReference type="PANTHER" id="PTHR30558">
    <property type="entry name" value="EXBD MEMBRANE COMPONENT OF PMF-DRIVEN MACROMOLECULE IMPORT SYSTEM"/>
    <property type="match status" value="1"/>
</dbReference>
<dbReference type="Gene3D" id="3.30.420.270">
    <property type="match status" value="1"/>
</dbReference>
<organism evidence="11 12">
    <name type="scientific">Methyloprofundus sedimenti</name>
    <dbReference type="NCBI Taxonomy" id="1420851"/>
    <lineage>
        <taxon>Bacteria</taxon>
        <taxon>Pseudomonadati</taxon>
        <taxon>Pseudomonadota</taxon>
        <taxon>Gammaproteobacteria</taxon>
        <taxon>Methylococcales</taxon>
        <taxon>Methylococcaceae</taxon>
        <taxon>Methyloprofundus</taxon>
    </lineage>
</organism>
<dbReference type="InterPro" id="IPR014168">
    <property type="entry name" value="Tol-Pal_TolR"/>
</dbReference>
<keyword evidence="4 10" id="KW-0997">Cell inner membrane</keyword>
<accession>A0A1V8M9A2</accession>
<reference evidence="11 12" key="1">
    <citation type="submission" date="2015-12" db="EMBL/GenBank/DDBJ databases">
        <authorList>
            <person name="Shamseldin A."/>
            <person name="Moawad H."/>
            <person name="Abd El-Rahim W.M."/>
            <person name="Sadowsky M.J."/>
        </authorList>
    </citation>
    <scope>NUCLEOTIDE SEQUENCE [LARGE SCALE GENOMIC DNA]</scope>
    <source>
        <strain evidence="11 12">WF1</strain>
    </source>
</reference>
<dbReference type="GO" id="GO:0051301">
    <property type="term" value="P:cell division"/>
    <property type="evidence" value="ECO:0007669"/>
    <property type="project" value="UniProtKB-UniRule"/>
</dbReference>
<dbReference type="PANTHER" id="PTHR30558:SF7">
    <property type="entry name" value="TOL-PAL SYSTEM PROTEIN TOLR"/>
    <property type="match status" value="1"/>
</dbReference>
<comment type="function">
    <text evidence="10">Part of the Tol-Pal system, which plays a role in outer membrane invagination during cell division and is important for maintaining outer membrane integrity.</text>
</comment>
<dbReference type="EMBL" id="LPUF01000001">
    <property type="protein sequence ID" value="OQK18096.1"/>
    <property type="molecule type" value="Genomic_DNA"/>
</dbReference>
<dbReference type="STRING" id="1420851.AU255_09685"/>
<dbReference type="NCBIfam" id="TIGR02801">
    <property type="entry name" value="tolR"/>
    <property type="match status" value="1"/>
</dbReference>
<evidence type="ECO:0000256" key="2">
    <source>
        <dbReference type="ARBA" id="ARBA00005811"/>
    </source>
</evidence>
<keyword evidence="8 10" id="KW-0472">Membrane</keyword>
<dbReference type="Pfam" id="PF02472">
    <property type="entry name" value="ExbD"/>
    <property type="match status" value="1"/>
</dbReference>
<sequence>MRERKPRKPMAEINVVPYIDVTLVLLIIFMITAPLIQSGVDVDLPQADAQDISLEDLPNPVIITITKAGQFFIDLGNGEDDEPVTANEVLLLTQAVRKNKPATQVYIRGDKEVEYGKVVTVMAALKNAGVPNVGLMTENF</sequence>
<proteinExistence type="inferred from homology"/>
<evidence type="ECO:0000256" key="3">
    <source>
        <dbReference type="ARBA" id="ARBA00022475"/>
    </source>
</evidence>
<dbReference type="GO" id="GO:0022857">
    <property type="term" value="F:transmembrane transporter activity"/>
    <property type="evidence" value="ECO:0007669"/>
    <property type="project" value="InterPro"/>
</dbReference>
<dbReference type="AlphaFoldDB" id="A0A1V8M9A2"/>
<comment type="similarity">
    <text evidence="2 10">Belongs to the ExbD/TolR family.</text>
</comment>
<dbReference type="InterPro" id="IPR003400">
    <property type="entry name" value="ExbD"/>
</dbReference>
<comment type="caution">
    <text evidence="11">The sequence shown here is derived from an EMBL/GenBank/DDBJ whole genome shotgun (WGS) entry which is preliminary data.</text>
</comment>
<evidence type="ECO:0000256" key="9">
    <source>
        <dbReference type="ARBA" id="ARBA00023306"/>
    </source>
</evidence>
<evidence type="ECO:0000313" key="11">
    <source>
        <dbReference type="EMBL" id="OQK18096.1"/>
    </source>
</evidence>
<evidence type="ECO:0000256" key="8">
    <source>
        <dbReference type="ARBA" id="ARBA00023136"/>
    </source>
</evidence>
<dbReference type="RefSeq" id="WP_080522699.1">
    <property type="nucleotide sequence ID" value="NZ_LPUF01000001.1"/>
</dbReference>
<comment type="subunit">
    <text evidence="10">The Tol-Pal system is composed of five core proteins: the inner membrane proteins TolA, TolQ and TolR, the periplasmic protein TolB and the outer membrane protein Pal. They form a network linking the inner and outer membranes and the peptidoglycan layer.</text>
</comment>
<evidence type="ECO:0000256" key="10">
    <source>
        <dbReference type="HAMAP-Rule" id="MF_02203"/>
    </source>
</evidence>
<keyword evidence="12" id="KW-1185">Reference proteome</keyword>